<dbReference type="InterPro" id="IPR044788">
    <property type="entry name" value="X8_dom_prot"/>
</dbReference>
<dbReference type="AlphaFoldDB" id="A0A6P5GLZ5"/>
<evidence type="ECO:0000259" key="9">
    <source>
        <dbReference type="SMART" id="SM00768"/>
    </source>
</evidence>
<keyword evidence="5" id="KW-0472">Membrane</keyword>
<dbReference type="Pfam" id="PF07983">
    <property type="entry name" value="X8"/>
    <property type="match status" value="1"/>
</dbReference>
<dbReference type="Proteomes" id="UP000515123">
    <property type="component" value="Linkage group 19"/>
</dbReference>
<keyword evidence="10" id="KW-1185">Reference proteome</keyword>
<evidence type="ECO:0000256" key="4">
    <source>
        <dbReference type="ARBA" id="ARBA00022729"/>
    </source>
</evidence>
<evidence type="ECO:0000256" key="8">
    <source>
        <dbReference type="SAM" id="MobiDB-lite"/>
    </source>
</evidence>
<keyword evidence="6" id="KW-1015">Disulfide bond</keyword>
<evidence type="ECO:0000256" key="5">
    <source>
        <dbReference type="ARBA" id="ARBA00023136"/>
    </source>
</evidence>
<evidence type="ECO:0000313" key="10">
    <source>
        <dbReference type="Proteomes" id="UP000515123"/>
    </source>
</evidence>
<dbReference type="PANTHER" id="PTHR31044:SF28">
    <property type="entry name" value="CARBOHYDRATE-BINDING X8 DOMAIN SUPERFAMILY PROTEIN"/>
    <property type="match status" value="1"/>
</dbReference>
<comment type="subcellular location">
    <subcellularLocation>
        <location evidence="1">Cell membrane</location>
        <topology evidence="1">Lipid-anchor</topology>
        <topology evidence="1">GPI-anchor</topology>
    </subcellularLocation>
</comment>
<keyword evidence="4" id="KW-0732">Signal</keyword>
<feature type="region of interest" description="Disordered" evidence="8">
    <location>
        <begin position="142"/>
        <end position="168"/>
    </location>
</feature>
<dbReference type="RefSeq" id="XP_020109701.1">
    <property type="nucleotide sequence ID" value="XM_020254112.1"/>
</dbReference>
<dbReference type="PANTHER" id="PTHR31044">
    <property type="entry name" value="BETA-1,3 GLUCANASE"/>
    <property type="match status" value="1"/>
</dbReference>
<dbReference type="OrthoDB" id="417697at2759"/>
<reference evidence="10" key="1">
    <citation type="journal article" date="2015" name="Nat. Genet.">
        <title>The pineapple genome and the evolution of CAM photosynthesis.</title>
        <authorList>
            <person name="Ming R."/>
            <person name="VanBuren R."/>
            <person name="Wai C.M."/>
            <person name="Tang H."/>
            <person name="Schatz M.C."/>
            <person name="Bowers J.E."/>
            <person name="Lyons E."/>
            <person name="Wang M.L."/>
            <person name="Chen J."/>
            <person name="Biggers E."/>
            <person name="Zhang J."/>
            <person name="Huang L."/>
            <person name="Zhang L."/>
            <person name="Miao W."/>
            <person name="Zhang J."/>
            <person name="Ye Z."/>
            <person name="Miao C."/>
            <person name="Lin Z."/>
            <person name="Wang H."/>
            <person name="Zhou H."/>
            <person name="Yim W.C."/>
            <person name="Priest H.D."/>
            <person name="Zheng C."/>
            <person name="Woodhouse M."/>
            <person name="Edger P.P."/>
            <person name="Guyot R."/>
            <person name="Guo H.B."/>
            <person name="Guo H."/>
            <person name="Zheng G."/>
            <person name="Singh R."/>
            <person name="Sharma A."/>
            <person name="Min X."/>
            <person name="Zheng Y."/>
            <person name="Lee H."/>
            <person name="Gurtowski J."/>
            <person name="Sedlazeck F.J."/>
            <person name="Harkess A."/>
            <person name="McKain M.R."/>
            <person name="Liao Z."/>
            <person name="Fang J."/>
            <person name="Liu J."/>
            <person name="Zhang X."/>
            <person name="Zhang Q."/>
            <person name="Hu W."/>
            <person name="Qin Y."/>
            <person name="Wang K."/>
            <person name="Chen L.Y."/>
            <person name="Shirley N."/>
            <person name="Lin Y.R."/>
            <person name="Liu L.Y."/>
            <person name="Hernandez A.G."/>
            <person name="Wright C.L."/>
            <person name="Bulone V."/>
            <person name="Tuskan G.A."/>
            <person name="Heath K."/>
            <person name="Zee F."/>
            <person name="Moore P.H."/>
            <person name="Sunkar R."/>
            <person name="Leebens-Mack J.H."/>
            <person name="Mockler T."/>
            <person name="Bennetzen J.L."/>
            <person name="Freeling M."/>
            <person name="Sankoff D."/>
            <person name="Paterson A.H."/>
            <person name="Zhu X."/>
            <person name="Yang X."/>
            <person name="Smith J.A."/>
            <person name="Cushman J.C."/>
            <person name="Paull R.E."/>
            <person name="Yu Q."/>
        </authorList>
    </citation>
    <scope>NUCLEOTIDE SEQUENCE [LARGE SCALE GENOMIC DNA]</scope>
    <source>
        <strain evidence="10">cv. F153</strain>
    </source>
</reference>
<dbReference type="InterPro" id="IPR012946">
    <property type="entry name" value="X8"/>
</dbReference>
<dbReference type="SMART" id="SM00768">
    <property type="entry name" value="X8"/>
    <property type="match status" value="1"/>
</dbReference>
<dbReference type="GO" id="GO:0009506">
    <property type="term" value="C:plasmodesma"/>
    <property type="evidence" value="ECO:0007669"/>
    <property type="project" value="UniProtKB-ARBA"/>
</dbReference>
<keyword evidence="7" id="KW-0325">Glycoprotein</keyword>
<evidence type="ECO:0000256" key="6">
    <source>
        <dbReference type="ARBA" id="ARBA00023157"/>
    </source>
</evidence>
<accession>A0A6P5GLZ5</accession>
<evidence type="ECO:0000256" key="2">
    <source>
        <dbReference type="ARBA" id="ARBA00022475"/>
    </source>
</evidence>
<keyword evidence="3" id="KW-0449">Lipoprotein</keyword>
<sequence length="347" mass="37023">MELGKKSYFAPFYLILHISIVVSLFTQCEARSLRQPEKHFSLIRSPKKPTSMRKLEESYSPSDPYYYFGSPFVLPPYGGDMGPSSSPTINPPFCVYPPVFSPPPPSTATPTPSIPAQFSPPPPISYSPYPVITPNPPGVIPTPPTVTPSPPEYVPNPPGVTPTPPTVTPSPPEFVPNPPGVTPTPPTVTPSPPGFIPSPPEFVPSPPEFVPSPPSYAPGPPGFIPSPPEFVPGPPMFLPPIVYPPPLGPPPPPSETMPGLWCVAKPTVPDPIIQEAMDYACGSGADCDVIQPNGSCYQPDTLISHASFAFNSYWQRTKVAGGTCDFGGTAILVTRDPSYDGCHFNLL</sequence>
<gene>
    <name evidence="11" type="primary">LOC109725056</name>
</gene>
<dbReference type="PRINTS" id="PR01217">
    <property type="entry name" value="PRICHEXTENSN"/>
</dbReference>
<dbReference type="FunFam" id="1.20.58.1040:FF:000001">
    <property type="entry name" value="Glucan endo-1,3-beta-glucosidase 4"/>
    <property type="match status" value="1"/>
</dbReference>
<dbReference type="GeneID" id="109725056"/>
<protein>
    <submittedName>
        <fullName evidence="11">Extensin-like isoform X1</fullName>
    </submittedName>
</protein>
<organism evidence="10 11">
    <name type="scientific">Ananas comosus</name>
    <name type="common">Pineapple</name>
    <name type="synonym">Ananas ananas</name>
    <dbReference type="NCBI Taxonomy" id="4615"/>
    <lineage>
        <taxon>Eukaryota</taxon>
        <taxon>Viridiplantae</taxon>
        <taxon>Streptophyta</taxon>
        <taxon>Embryophyta</taxon>
        <taxon>Tracheophyta</taxon>
        <taxon>Spermatophyta</taxon>
        <taxon>Magnoliopsida</taxon>
        <taxon>Liliopsida</taxon>
        <taxon>Poales</taxon>
        <taxon>Bromeliaceae</taxon>
        <taxon>Bromelioideae</taxon>
        <taxon>Ananas</taxon>
    </lineage>
</organism>
<dbReference type="Gramene" id="Aco008338.1.mrna1">
    <property type="protein sequence ID" value="Aco008338.1.mrna1"/>
    <property type="gene ID" value="Aco008338.1.path1"/>
</dbReference>
<evidence type="ECO:0000256" key="1">
    <source>
        <dbReference type="ARBA" id="ARBA00004609"/>
    </source>
</evidence>
<reference evidence="11" key="2">
    <citation type="submission" date="2025-08" db="UniProtKB">
        <authorList>
            <consortium name="RefSeq"/>
        </authorList>
    </citation>
    <scope>IDENTIFICATION</scope>
    <source>
        <tissue evidence="11">Leaf</tissue>
    </source>
</reference>
<evidence type="ECO:0000256" key="3">
    <source>
        <dbReference type="ARBA" id="ARBA00022622"/>
    </source>
</evidence>
<evidence type="ECO:0000256" key="7">
    <source>
        <dbReference type="ARBA" id="ARBA00023180"/>
    </source>
</evidence>
<proteinExistence type="predicted"/>
<feature type="domain" description="X8" evidence="9">
    <location>
        <begin position="260"/>
        <end position="344"/>
    </location>
</feature>
<dbReference type="Gene3D" id="1.20.58.1040">
    <property type="match status" value="1"/>
</dbReference>
<evidence type="ECO:0000313" key="11">
    <source>
        <dbReference type="RefSeq" id="XP_020109701.1"/>
    </source>
</evidence>
<keyword evidence="2" id="KW-1003">Cell membrane</keyword>
<name>A0A6P5GLZ5_ANACO</name>
<keyword evidence="3" id="KW-0336">GPI-anchor</keyword>
<dbReference type="GO" id="GO:0098552">
    <property type="term" value="C:side of membrane"/>
    <property type="evidence" value="ECO:0007669"/>
    <property type="project" value="UniProtKB-KW"/>
</dbReference>
<dbReference type="GO" id="GO:0005886">
    <property type="term" value="C:plasma membrane"/>
    <property type="evidence" value="ECO:0007669"/>
    <property type="project" value="UniProtKB-SubCell"/>
</dbReference>